<dbReference type="Proteomes" id="UP000054495">
    <property type="component" value="Unassembled WGS sequence"/>
</dbReference>
<dbReference type="InterPro" id="IPR006091">
    <property type="entry name" value="Acyl-CoA_Oxase/DH_mid-dom"/>
</dbReference>
<dbReference type="InterPro" id="IPR009100">
    <property type="entry name" value="AcylCoA_DH/oxidase_NM_dom_sf"/>
</dbReference>
<evidence type="ECO:0000256" key="2">
    <source>
        <dbReference type="ARBA" id="ARBA00009347"/>
    </source>
</evidence>
<keyword evidence="11" id="KW-1185">Reference proteome</keyword>
<keyword evidence="3 6" id="KW-0285">Flavoprotein</keyword>
<dbReference type="InterPro" id="IPR036250">
    <property type="entry name" value="AcylCo_DH-like_C"/>
</dbReference>
<protein>
    <submittedName>
        <fullName evidence="10">Acyl-CoA dehydrogenase protein</fullName>
    </submittedName>
</protein>
<keyword evidence="4 6" id="KW-0274">FAD</keyword>
<evidence type="ECO:0000259" key="7">
    <source>
        <dbReference type="Pfam" id="PF00441"/>
    </source>
</evidence>
<evidence type="ECO:0000313" key="10">
    <source>
        <dbReference type="EMBL" id="EPB71384.1"/>
    </source>
</evidence>
<comment type="cofactor">
    <cofactor evidence="1 6">
        <name>FAD</name>
        <dbReference type="ChEBI" id="CHEBI:57692"/>
    </cofactor>
</comment>
<dbReference type="GO" id="GO:0033539">
    <property type="term" value="P:fatty acid beta-oxidation using acyl-CoA dehydrogenase"/>
    <property type="evidence" value="ECO:0007669"/>
    <property type="project" value="TreeGrafter"/>
</dbReference>
<dbReference type="GO" id="GO:0050660">
    <property type="term" value="F:flavin adenine dinucleotide binding"/>
    <property type="evidence" value="ECO:0007669"/>
    <property type="project" value="InterPro"/>
</dbReference>
<proteinExistence type="inferred from homology"/>
<dbReference type="Pfam" id="PF02770">
    <property type="entry name" value="Acyl-CoA_dh_M"/>
    <property type="match status" value="1"/>
</dbReference>
<feature type="domain" description="Acyl-CoA dehydrogenase/oxidase N-terminal" evidence="9">
    <location>
        <begin position="93"/>
        <end position="206"/>
    </location>
</feature>
<dbReference type="Gene3D" id="1.20.140.10">
    <property type="entry name" value="Butyryl-CoA Dehydrogenase, subunit A, domain 3"/>
    <property type="match status" value="1"/>
</dbReference>
<dbReference type="Gene3D" id="2.40.110.10">
    <property type="entry name" value="Butyryl-CoA Dehydrogenase, subunit A, domain 2"/>
    <property type="match status" value="1"/>
</dbReference>
<evidence type="ECO:0000256" key="1">
    <source>
        <dbReference type="ARBA" id="ARBA00001974"/>
    </source>
</evidence>
<gene>
    <name evidence="10" type="ORF">ANCCEY_09517</name>
</gene>
<reference evidence="10 11" key="1">
    <citation type="submission" date="2013-05" db="EMBL/GenBank/DDBJ databases">
        <title>Draft genome of the parasitic nematode Anyclostoma ceylanicum.</title>
        <authorList>
            <person name="Mitreva M."/>
        </authorList>
    </citation>
    <scope>NUCLEOTIDE SEQUENCE [LARGE SCALE GENOMIC DNA]</scope>
</reference>
<dbReference type="Pfam" id="PF00441">
    <property type="entry name" value="Acyl-CoA_dh_1"/>
    <property type="match status" value="1"/>
</dbReference>
<accession>A0A0D6LHD5</accession>
<dbReference type="InterPro" id="IPR009075">
    <property type="entry name" value="AcylCo_DH/oxidase_C"/>
</dbReference>
<sequence>MEEFGDNERRRRQIESEGWTELNVYANGLVFSTPFDNTSQTDANNLGLTSERTEAEIQFSFRHTVENTAQLMSKAALRAGARAVPTKHHMLYTEKHMEMRRELRKLIERSINPHVQKWEEAGRFPAHAVFKQLGNMGVLAVSKPPAFGGLGLDFSYSIAVAEELGSIDCAAIPMSVCVQTHMATPALAEFGSDSLRSEFLTPSMAGDLVACIAVSEPEAGSDVAVTCNIPMSAIRTTATRSGSDLIINGHKMWITNGAQADWACVLVNTSYNSSPHRNKSLVCVRLDEPGVHRTANLKKLGMHSSDTAEIFFDDVRVPARHIIGEEGQGFVYQMLQFQDERLVAAAVLLEPLQRCITLTAEYARERKIFGSTVLNQQTVHFTLAELQSELEAVRALLYRAVLSRLHGDDVTLLASMAKLKAGRLARVVTDSCLQFWGGTGFTWENPVCRMHRDLRLHSVGAGADEVMLSIICKYMGIAPQKQRG</sequence>
<feature type="domain" description="Acyl-CoA oxidase/dehydrogenase middle" evidence="8">
    <location>
        <begin position="211"/>
        <end position="315"/>
    </location>
</feature>
<dbReference type="SUPFAM" id="SSF47203">
    <property type="entry name" value="Acyl-CoA dehydrogenase C-terminal domain-like"/>
    <property type="match status" value="1"/>
</dbReference>
<evidence type="ECO:0000313" key="11">
    <source>
        <dbReference type="Proteomes" id="UP000054495"/>
    </source>
</evidence>
<organism evidence="10 11">
    <name type="scientific">Ancylostoma ceylanicum</name>
    <dbReference type="NCBI Taxonomy" id="53326"/>
    <lineage>
        <taxon>Eukaryota</taxon>
        <taxon>Metazoa</taxon>
        <taxon>Ecdysozoa</taxon>
        <taxon>Nematoda</taxon>
        <taxon>Chromadorea</taxon>
        <taxon>Rhabditida</taxon>
        <taxon>Rhabditina</taxon>
        <taxon>Rhabditomorpha</taxon>
        <taxon>Strongyloidea</taxon>
        <taxon>Ancylostomatidae</taxon>
        <taxon>Ancylostomatinae</taxon>
        <taxon>Ancylostoma</taxon>
    </lineage>
</organism>
<dbReference type="InterPro" id="IPR006089">
    <property type="entry name" value="Acyl-CoA_DH_CS"/>
</dbReference>
<dbReference type="InterPro" id="IPR013786">
    <property type="entry name" value="AcylCoA_DH/ox_N"/>
</dbReference>
<keyword evidence="5 6" id="KW-0560">Oxidoreductase</keyword>
<name>A0A0D6LHD5_9BILA</name>
<dbReference type="PROSITE" id="PS00073">
    <property type="entry name" value="ACYL_COA_DH_2"/>
    <property type="match status" value="1"/>
</dbReference>
<dbReference type="InterPro" id="IPR050741">
    <property type="entry name" value="Acyl-CoA_dehydrogenase"/>
</dbReference>
<dbReference type="GO" id="GO:0005737">
    <property type="term" value="C:cytoplasm"/>
    <property type="evidence" value="ECO:0007669"/>
    <property type="project" value="TreeGrafter"/>
</dbReference>
<dbReference type="Gene3D" id="1.10.540.10">
    <property type="entry name" value="Acyl-CoA dehydrogenase/oxidase, N-terminal domain"/>
    <property type="match status" value="1"/>
</dbReference>
<evidence type="ECO:0000256" key="3">
    <source>
        <dbReference type="ARBA" id="ARBA00022630"/>
    </source>
</evidence>
<dbReference type="GO" id="GO:0003995">
    <property type="term" value="F:acyl-CoA dehydrogenase activity"/>
    <property type="evidence" value="ECO:0007669"/>
    <property type="project" value="InterPro"/>
</dbReference>
<dbReference type="SUPFAM" id="SSF56645">
    <property type="entry name" value="Acyl-CoA dehydrogenase NM domain-like"/>
    <property type="match status" value="1"/>
</dbReference>
<evidence type="ECO:0000256" key="5">
    <source>
        <dbReference type="ARBA" id="ARBA00023002"/>
    </source>
</evidence>
<dbReference type="PANTHER" id="PTHR48083">
    <property type="entry name" value="MEDIUM-CHAIN SPECIFIC ACYL-COA DEHYDROGENASE, MITOCHONDRIAL-RELATED"/>
    <property type="match status" value="1"/>
</dbReference>
<dbReference type="FunFam" id="2.40.110.10:FF:000002">
    <property type="entry name" value="Acyl-CoA dehydrogenase fadE12"/>
    <property type="match status" value="1"/>
</dbReference>
<dbReference type="AlphaFoldDB" id="A0A0D6LHD5"/>
<evidence type="ECO:0000256" key="4">
    <source>
        <dbReference type="ARBA" id="ARBA00022827"/>
    </source>
</evidence>
<dbReference type="PANTHER" id="PTHR48083:SF6">
    <property type="entry name" value="ACYL-COA DEHYDROGENASE 6"/>
    <property type="match status" value="1"/>
</dbReference>
<dbReference type="InterPro" id="IPR046373">
    <property type="entry name" value="Acyl-CoA_Oxase/DH_mid-dom_sf"/>
</dbReference>
<feature type="domain" description="Acyl-CoA dehydrogenase/oxidase C-terminal" evidence="7">
    <location>
        <begin position="327"/>
        <end position="473"/>
    </location>
</feature>
<dbReference type="Pfam" id="PF02771">
    <property type="entry name" value="Acyl-CoA_dh_N"/>
    <property type="match status" value="1"/>
</dbReference>
<dbReference type="InterPro" id="IPR037069">
    <property type="entry name" value="AcylCoA_DH/ox_N_sf"/>
</dbReference>
<evidence type="ECO:0000259" key="8">
    <source>
        <dbReference type="Pfam" id="PF02770"/>
    </source>
</evidence>
<evidence type="ECO:0000259" key="9">
    <source>
        <dbReference type="Pfam" id="PF02771"/>
    </source>
</evidence>
<evidence type="ECO:0000256" key="6">
    <source>
        <dbReference type="RuleBase" id="RU362125"/>
    </source>
</evidence>
<dbReference type="EMBL" id="KE125114">
    <property type="protein sequence ID" value="EPB71384.1"/>
    <property type="molecule type" value="Genomic_DNA"/>
</dbReference>
<comment type="similarity">
    <text evidence="2 6">Belongs to the acyl-CoA dehydrogenase family.</text>
</comment>